<protein>
    <recommendedName>
        <fullName evidence="4">PDZ domain-containing protein</fullName>
    </recommendedName>
</protein>
<dbReference type="PaxDb" id="8022-A0A060VUU3"/>
<dbReference type="SUPFAM" id="SSF50156">
    <property type="entry name" value="PDZ domain-like"/>
    <property type="match status" value="1"/>
</dbReference>
<dbReference type="PANTHER" id="PTHR23348:SF41">
    <property type="entry name" value="NEUROBLAST DIFFERENTIATION-ASSOCIATED PROTEIN AHNAK"/>
    <property type="match status" value="1"/>
</dbReference>
<organism evidence="5 6">
    <name type="scientific">Oncorhynchus mykiss</name>
    <name type="common">Rainbow trout</name>
    <name type="synonym">Salmo gairdneri</name>
    <dbReference type="NCBI Taxonomy" id="8022"/>
    <lineage>
        <taxon>Eukaryota</taxon>
        <taxon>Metazoa</taxon>
        <taxon>Chordata</taxon>
        <taxon>Craniata</taxon>
        <taxon>Vertebrata</taxon>
        <taxon>Euteleostomi</taxon>
        <taxon>Actinopterygii</taxon>
        <taxon>Neopterygii</taxon>
        <taxon>Teleostei</taxon>
        <taxon>Protacanthopterygii</taxon>
        <taxon>Salmoniformes</taxon>
        <taxon>Salmonidae</taxon>
        <taxon>Salmoninae</taxon>
        <taxon>Oncorhynchus</taxon>
    </lineage>
</organism>
<dbReference type="AlphaFoldDB" id="A0A060VUU3"/>
<feature type="compositionally biased region" description="Basic and acidic residues" evidence="3">
    <location>
        <begin position="219"/>
        <end position="230"/>
    </location>
</feature>
<proteinExistence type="predicted"/>
<keyword evidence="2" id="KW-0539">Nucleus</keyword>
<evidence type="ECO:0000313" key="6">
    <source>
        <dbReference type="Proteomes" id="UP000193380"/>
    </source>
</evidence>
<feature type="compositionally biased region" description="Basic residues" evidence="3">
    <location>
        <begin position="208"/>
        <end position="218"/>
    </location>
</feature>
<dbReference type="InterPro" id="IPR052082">
    <property type="entry name" value="Myelin_sheath_structural"/>
</dbReference>
<dbReference type="Gene3D" id="2.30.42.10">
    <property type="match status" value="1"/>
</dbReference>
<evidence type="ECO:0000259" key="4">
    <source>
        <dbReference type="PROSITE" id="PS50106"/>
    </source>
</evidence>
<dbReference type="GO" id="GO:0005634">
    <property type="term" value="C:nucleus"/>
    <property type="evidence" value="ECO:0007669"/>
    <property type="project" value="UniProtKB-SubCell"/>
</dbReference>
<dbReference type="SMART" id="SM00228">
    <property type="entry name" value="PDZ"/>
    <property type="match status" value="1"/>
</dbReference>
<name>A0A060VUU3_ONCMY</name>
<dbReference type="PROSITE" id="PS50106">
    <property type="entry name" value="PDZ"/>
    <property type="match status" value="1"/>
</dbReference>
<evidence type="ECO:0000256" key="2">
    <source>
        <dbReference type="ARBA" id="ARBA00023242"/>
    </source>
</evidence>
<evidence type="ECO:0000256" key="1">
    <source>
        <dbReference type="ARBA" id="ARBA00004123"/>
    </source>
</evidence>
<feature type="region of interest" description="Disordered" evidence="3">
    <location>
        <begin position="399"/>
        <end position="422"/>
    </location>
</feature>
<feature type="region of interest" description="Disordered" evidence="3">
    <location>
        <begin position="16"/>
        <end position="60"/>
    </location>
</feature>
<evidence type="ECO:0000313" key="5">
    <source>
        <dbReference type="EMBL" id="CDQ56130.1"/>
    </source>
</evidence>
<sequence>MKNLLLACICEEPSEFIEGERPRPQGSSPVDEYPETDEYTDIDKQGGGGSGKKGKRGFGSLFEKRSPAKMSELESSESGVIVRMAKETCAEGLVVSGGGKEGIFIKEVRPESPASKLLSVHEGDQILSATVYFDDVKYEDALQILEHAQPYKMELLLKRKPIKISTLESEPALESQVEQGSSLEMRGHSKTKRHGDRISWPNFPSFSKSRKSHFKRSHSTADADDQRKLELSPTTSDTESPIKSQEAVKGRTKKQKIKLSSLKMKGRKSRSVEQSGQDTDILTVECAQVMEIQQSQDDIYSPDGLESTSGETPQVYVFESESEKMEPTKIKNECSLPDLTGTENKQHKVELIRLDKTLKTTDITVAFADQESPLTKTSLEENKNKKEKKERSELKFRIKGKETKDKHKHEKHVKSSPKSMKIPGADIITSDLSAHDNTLLIPTIVSHTKLMERQLPIDMTYQEIPSDWTRTRLERNTC</sequence>
<dbReference type="GO" id="GO:0043484">
    <property type="term" value="P:regulation of RNA splicing"/>
    <property type="evidence" value="ECO:0007669"/>
    <property type="project" value="TreeGrafter"/>
</dbReference>
<dbReference type="InterPro" id="IPR001478">
    <property type="entry name" value="PDZ"/>
</dbReference>
<dbReference type="InterPro" id="IPR036034">
    <property type="entry name" value="PDZ_sf"/>
</dbReference>
<accession>A0A060VUU3</accession>
<feature type="domain" description="PDZ" evidence="4">
    <location>
        <begin position="81"/>
        <end position="160"/>
    </location>
</feature>
<dbReference type="PANTHER" id="PTHR23348">
    <property type="entry name" value="PERIAXIN/AHNAK"/>
    <property type="match status" value="1"/>
</dbReference>
<feature type="compositionally biased region" description="Polar residues" evidence="3">
    <location>
        <begin position="232"/>
        <end position="243"/>
    </location>
</feature>
<dbReference type="GO" id="GO:0043034">
    <property type="term" value="C:costamere"/>
    <property type="evidence" value="ECO:0007669"/>
    <property type="project" value="TreeGrafter"/>
</dbReference>
<gene>
    <name evidence="5" type="ORF">GSONMT00076630001</name>
</gene>
<comment type="subcellular location">
    <subcellularLocation>
        <location evidence="1">Nucleus</location>
    </subcellularLocation>
</comment>
<feature type="region of interest" description="Disordered" evidence="3">
    <location>
        <begin position="169"/>
        <end position="276"/>
    </location>
</feature>
<dbReference type="Proteomes" id="UP000193380">
    <property type="component" value="Chromosome 19"/>
</dbReference>
<dbReference type="EMBL" id="FR904260">
    <property type="protein sequence ID" value="CDQ56130.1"/>
    <property type="molecule type" value="Genomic_DNA"/>
</dbReference>
<evidence type="ECO:0000256" key="3">
    <source>
        <dbReference type="SAM" id="MobiDB-lite"/>
    </source>
</evidence>
<feature type="compositionally biased region" description="Basic residues" evidence="3">
    <location>
        <begin position="406"/>
        <end position="415"/>
    </location>
</feature>
<dbReference type="STRING" id="8022.A0A060VUU3"/>
<reference evidence="5 6" key="1">
    <citation type="journal article" date="2014" name="Nat. Commun.">
        <title>The rainbow trout genome provides novel insights into evolution after whole-genome duplication in vertebrates.</title>
        <authorList>
            <person name="Berthelot C."/>
            <person name="Brunet F."/>
            <person name="Chalopin D."/>
            <person name="Juanchich A."/>
            <person name="Bernard M."/>
            <person name="Noel B."/>
            <person name="Bento P."/>
            <person name="Da Silva C."/>
            <person name="Labadie K."/>
            <person name="Alberti A."/>
            <person name="Aury J.M."/>
            <person name="Louis A."/>
            <person name="Dehais P."/>
            <person name="Bardou P."/>
            <person name="Montfort J."/>
            <person name="Klopp C."/>
            <person name="Cabau C."/>
            <person name="Gaspin C."/>
            <person name="Thorgaard G.H."/>
            <person name="Boussaha M."/>
            <person name="Quillet E."/>
            <person name="Guyomard R."/>
            <person name="Galiana D."/>
            <person name="Bobe J."/>
            <person name="Volff J.N."/>
            <person name="Genet C."/>
            <person name="Wincker P."/>
            <person name="Jaillon O."/>
            <person name="Roest Crollius H."/>
            <person name="Guiguen Y."/>
        </authorList>
    </citation>
    <scope>NUCLEOTIDE SEQUENCE [LARGE SCALE GENOMIC DNA]</scope>
</reference>